<evidence type="ECO:0000313" key="1">
    <source>
        <dbReference type="EMBL" id="MPR36574.1"/>
    </source>
</evidence>
<organism evidence="1 2">
    <name type="scientific">Salmonirosea aquatica</name>
    <dbReference type="NCBI Taxonomy" id="2654236"/>
    <lineage>
        <taxon>Bacteria</taxon>
        <taxon>Pseudomonadati</taxon>
        <taxon>Bacteroidota</taxon>
        <taxon>Cytophagia</taxon>
        <taxon>Cytophagales</taxon>
        <taxon>Spirosomataceae</taxon>
        <taxon>Salmonirosea</taxon>
    </lineage>
</organism>
<dbReference type="Proteomes" id="UP000479293">
    <property type="component" value="Unassembled WGS sequence"/>
</dbReference>
<accession>A0A7C9BKU0</accession>
<keyword evidence="2" id="KW-1185">Reference proteome</keyword>
<proteinExistence type="predicted"/>
<dbReference type="AlphaFoldDB" id="A0A7C9BKU0"/>
<comment type="caution">
    <text evidence="1">The sequence shown here is derived from an EMBL/GenBank/DDBJ whole genome shotgun (WGS) entry which is preliminary data.</text>
</comment>
<dbReference type="RefSeq" id="WP_152764605.1">
    <property type="nucleotide sequence ID" value="NZ_WHLY01000002.1"/>
</dbReference>
<evidence type="ECO:0000313" key="2">
    <source>
        <dbReference type="Proteomes" id="UP000479293"/>
    </source>
</evidence>
<protein>
    <submittedName>
        <fullName evidence="1">Uncharacterized protein</fullName>
    </submittedName>
</protein>
<name>A0A7C9BKU0_9BACT</name>
<gene>
    <name evidence="1" type="ORF">GBK04_25340</name>
</gene>
<dbReference type="EMBL" id="WHLY01000002">
    <property type="protein sequence ID" value="MPR36574.1"/>
    <property type="molecule type" value="Genomic_DNA"/>
</dbReference>
<reference evidence="1 2" key="1">
    <citation type="submission" date="2019-10" db="EMBL/GenBank/DDBJ databases">
        <title>Draft Genome Sequence of Cytophagaceae sp. SJW1-29.</title>
        <authorList>
            <person name="Choi A."/>
        </authorList>
    </citation>
    <scope>NUCLEOTIDE SEQUENCE [LARGE SCALE GENOMIC DNA]</scope>
    <source>
        <strain evidence="1 2">SJW1-29</strain>
    </source>
</reference>
<sequence length="63" mass="7087">MAEIHYAPPAQSAEKVRIHLDNNDSYAMAVLIEHPEPGIVLYSNLPTDNAIDLLEECIRRLKS</sequence>